<dbReference type="STRING" id="765911.Thivi_4405"/>
<dbReference type="Proteomes" id="UP000006062">
    <property type="component" value="Chromosome"/>
</dbReference>
<accession>I3YGU0</accession>
<dbReference type="AlphaFoldDB" id="I3YGU0"/>
<gene>
    <name evidence="1" type="ordered locus">Thivi_4405</name>
</gene>
<dbReference type="RefSeq" id="WP_014780584.1">
    <property type="nucleotide sequence ID" value="NC_018012.1"/>
</dbReference>
<keyword evidence="2" id="KW-1185">Reference proteome</keyword>
<evidence type="ECO:0000313" key="1">
    <source>
        <dbReference type="EMBL" id="AFL76208.1"/>
    </source>
</evidence>
<dbReference type="HOGENOM" id="CLU_2157239_0_0_6"/>
<name>I3YGU0_THIV6</name>
<sequence>MDIDEPRAIIRDACRGLSRAELIEVVDCLEADCRFVSHISLRQVVHKVRRNTLVRRYQIALNDYDLLDFRFPEDPVEPAAVLAYLESVRAKDAKWKHVERLRDKIMATFKT</sequence>
<protein>
    <submittedName>
        <fullName evidence="1">Uncharacterized protein</fullName>
    </submittedName>
</protein>
<dbReference type="EMBL" id="CP003154">
    <property type="protein sequence ID" value="AFL76208.1"/>
    <property type="molecule type" value="Genomic_DNA"/>
</dbReference>
<proteinExistence type="predicted"/>
<evidence type="ECO:0000313" key="2">
    <source>
        <dbReference type="Proteomes" id="UP000006062"/>
    </source>
</evidence>
<organism evidence="1 2">
    <name type="scientific">Thiocystis violascens (strain ATCC 17096 / DSM 198 / 6111)</name>
    <name type="common">Chromatium violascens</name>
    <dbReference type="NCBI Taxonomy" id="765911"/>
    <lineage>
        <taxon>Bacteria</taxon>
        <taxon>Pseudomonadati</taxon>
        <taxon>Pseudomonadota</taxon>
        <taxon>Gammaproteobacteria</taxon>
        <taxon>Chromatiales</taxon>
        <taxon>Chromatiaceae</taxon>
        <taxon>Thiocystis</taxon>
    </lineage>
</organism>
<dbReference type="KEGG" id="tvi:Thivi_4405"/>
<reference evidence="1 2" key="1">
    <citation type="submission" date="2012-06" db="EMBL/GenBank/DDBJ databases">
        <title>Complete sequence of Thiocystis violascens DSM 198.</title>
        <authorList>
            <consortium name="US DOE Joint Genome Institute"/>
            <person name="Lucas S."/>
            <person name="Han J."/>
            <person name="Lapidus A."/>
            <person name="Cheng J.-F."/>
            <person name="Goodwin L."/>
            <person name="Pitluck S."/>
            <person name="Peters L."/>
            <person name="Ovchinnikova G."/>
            <person name="Teshima H."/>
            <person name="Detter J.C."/>
            <person name="Han C."/>
            <person name="Tapia R."/>
            <person name="Land M."/>
            <person name="Hauser L."/>
            <person name="Kyrpides N."/>
            <person name="Ivanova N."/>
            <person name="Pagani I."/>
            <person name="Vogl K."/>
            <person name="Liu Z."/>
            <person name="Frigaard N.-U."/>
            <person name="Bryant D."/>
            <person name="Woyke T."/>
        </authorList>
    </citation>
    <scope>NUCLEOTIDE SEQUENCE [LARGE SCALE GENOMIC DNA]</scope>
    <source>
        <strain evidence="2">ATCC 17096 / DSM 198 / 6111</strain>
    </source>
</reference>